<evidence type="ECO:0000313" key="4">
    <source>
        <dbReference type="Proteomes" id="UP000198802"/>
    </source>
</evidence>
<organism evidence="3 4">
    <name type="scientific">Parafrankia irregularis</name>
    <dbReference type="NCBI Taxonomy" id="795642"/>
    <lineage>
        <taxon>Bacteria</taxon>
        <taxon>Bacillati</taxon>
        <taxon>Actinomycetota</taxon>
        <taxon>Actinomycetes</taxon>
        <taxon>Frankiales</taxon>
        <taxon>Frankiaceae</taxon>
        <taxon>Parafrankia</taxon>
    </lineage>
</organism>
<feature type="domain" description="Mut7-C RNAse" evidence="1">
    <location>
        <begin position="93"/>
        <end position="233"/>
    </location>
</feature>
<evidence type="ECO:0000313" key="3">
    <source>
        <dbReference type="EMBL" id="CUU57078.1"/>
    </source>
</evidence>
<sequence length="264" mass="29004">MPCVVVVLEVAEELRPLLYASGRRACVHGVIRGLPADPHASLGHVVQSVGVPLTEVGALRRCDGTALVPSYRPAPDEVVRVMPLSRPQLLVDPRFLLDVHLGALARRLRLLGLDVAYRNDAADDDLVAWARREHRVLLTRDRGLLLRRALPRGAYVRGQLPDEQVRDVLTRFAPPLAPFTRCLSCGAWLRPATREQVLDELAPGTRRTATRFTRCAGCGRVFWRGAHARRLDALVAAATARISAGAGNVAASEVRRREHSRAGR</sequence>
<feature type="domain" description="Ubiquitin Mut7-C" evidence="2">
    <location>
        <begin position="6"/>
        <end position="88"/>
    </location>
</feature>
<dbReference type="EMBL" id="FAOZ01000010">
    <property type="protein sequence ID" value="CUU57078.1"/>
    <property type="molecule type" value="Genomic_DNA"/>
</dbReference>
<keyword evidence="4" id="KW-1185">Reference proteome</keyword>
<proteinExistence type="predicted"/>
<name>A0A0S4QRP1_9ACTN</name>
<dbReference type="Pfam" id="PF01927">
    <property type="entry name" value="Mut7-C"/>
    <property type="match status" value="1"/>
</dbReference>
<dbReference type="InterPro" id="IPR002782">
    <property type="entry name" value="Mut7-C_RNAse_dom"/>
</dbReference>
<dbReference type="PANTHER" id="PTHR39081:SF1">
    <property type="entry name" value="MUT7-C RNASE DOMAIN-CONTAINING PROTEIN"/>
    <property type="match status" value="1"/>
</dbReference>
<dbReference type="InterPro" id="IPR027798">
    <property type="entry name" value="Ub_Mut7C"/>
</dbReference>
<reference evidence="4" key="1">
    <citation type="submission" date="2015-11" db="EMBL/GenBank/DDBJ databases">
        <authorList>
            <person name="Varghese N."/>
        </authorList>
    </citation>
    <scope>NUCLEOTIDE SEQUENCE [LARGE SCALE GENOMIC DNA]</scope>
    <source>
        <strain evidence="4">DSM 45899</strain>
    </source>
</reference>
<dbReference type="AlphaFoldDB" id="A0A0S4QRP1"/>
<dbReference type="Proteomes" id="UP000198802">
    <property type="component" value="Unassembled WGS sequence"/>
</dbReference>
<gene>
    <name evidence="3" type="ORF">Ga0074812_11093</name>
</gene>
<dbReference type="Pfam" id="PF14451">
    <property type="entry name" value="Ub-Mut7C"/>
    <property type="match status" value="1"/>
</dbReference>
<evidence type="ECO:0000259" key="1">
    <source>
        <dbReference type="Pfam" id="PF01927"/>
    </source>
</evidence>
<accession>A0A0S4QRP1</accession>
<evidence type="ECO:0000259" key="2">
    <source>
        <dbReference type="Pfam" id="PF14451"/>
    </source>
</evidence>
<dbReference type="PANTHER" id="PTHR39081">
    <property type="entry name" value="MUT7-C DOMAIN-CONTAINING PROTEIN"/>
    <property type="match status" value="1"/>
</dbReference>
<evidence type="ECO:0008006" key="5">
    <source>
        <dbReference type="Google" id="ProtNLM"/>
    </source>
</evidence>
<protein>
    <recommendedName>
        <fullName evidence="5">Mut7-C RNAse domain-containing protein</fullName>
    </recommendedName>
</protein>